<protein>
    <recommendedName>
        <fullName evidence="5">FERM, ARHGEF and pleckstrin domain-containing protein 2</fullName>
    </recommendedName>
    <alternativeName>
        <fullName evidence="6">FERM, RhoGEF and pleckstrin domain-containing protein 2</fullName>
    </alternativeName>
</protein>
<feature type="compositionally biased region" description="Low complexity" evidence="8">
    <location>
        <begin position="403"/>
        <end position="434"/>
    </location>
</feature>
<dbReference type="CDD" id="cd13193">
    <property type="entry name" value="FERM_C_FARP1-like"/>
    <property type="match status" value="1"/>
</dbReference>
<dbReference type="Gene3D" id="2.30.29.30">
    <property type="entry name" value="Pleckstrin-homology domain (PH domain)/Phosphotyrosine-binding domain (PTB)"/>
    <property type="match status" value="3"/>
</dbReference>
<dbReference type="CDD" id="cd00160">
    <property type="entry name" value="RhoGEF"/>
    <property type="match status" value="1"/>
</dbReference>
<dbReference type="InterPro" id="IPR014352">
    <property type="entry name" value="FERM/acyl-CoA-bd_prot_sf"/>
</dbReference>
<keyword evidence="13" id="KW-1185">Reference proteome</keyword>
<dbReference type="InterPro" id="IPR019748">
    <property type="entry name" value="FERM_central"/>
</dbReference>
<evidence type="ECO:0000256" key="3">
    <source>
        <dbReference type="ARBA" id="ARBA00057351"/>
    </source>
</evidence>
<feature type="domain" description="PH" evidence="9">
    <location>
        <begin position="987"/>
        <end position="1104"/>
    </location>
</feature>
<dbReference type="FunFam" id="2.30.29.30:FF:000002">
    <property type="entry name" value="Band 4.1-like protein 5 isoform 1"/>
    <property type="match status" value="1"/>
</dbReference>
<dbReference type="CDD" id="cd13235">
    <property type="entry name" value="PH2_FARP1-like"/>
    <property type="match status" value="1"/>
</dbReference>
<dbReference type="Gene3D" id="1.20.900.10">
    <property type="entry name" value="Dbl homology (DH) domain"/>
    <property type="match status" value="1"/>
</dbReference>
<dbReference type="InterPro" id="IPR019747">
    <property type="entry name" value="FERM_CS"/>
</dbReference>
<dbReference type="PRINTS" id="PR00935">
    <property type="entry name" value="BAND41"/>
</dbReference>
<keyword evidence="2" id="KW-0677">Repeat</keyword>
<feature type="region of interest" description="Disordered" evidence="8">
    <location>
        <begin position="516"/>
        <end position="547"/>
    </location>
</feature>
<name>A0AA47M6K1_MERPO</name>
<comment type="subunit">
    <text evidence="4">Interacts with PLXNA1. Interaction with PLXNA1 or PIP5K1C lowers its guanine nucleotide exchange activity. Dissociates from PLXNA1 when SEMA3A binds to the receptor. Interacts with PIP5K1C via its FERM domain. The interaction with PIP5K1C is enhanced by SEMA3A binding. Interacts with RAC1.</text>
</comment>
<evidence type="ECO:0000313" key="12">
    <source>
        <dbReference type="EMBL" id="KAK0134520.1"/>
    </source>
</evidence>
<comment type="caution">
    <text evidence="12">The sequence shown here is derived from an EMBL/GenBank/DDBJ whole genome shotgun (WGS) entry which is preliminary data.</text>
</comment>
<feature type="domain" description="FERM" evidence="11">
    <location>
        <begin position="50"/>
        <end position="330"/>
    </location>
</feature>
<feature type="domain" description="DH" evidence="10">
    <location>
        <begin position="554"/>
        <end position="735"/>
    </location>
</feature>
<dbReference type="Gene3D" id="3.10.20.90">
    <property type="entry name" value="Phosphatidylinositol 3-kinase Catalytic Subunit, Chain A, domain 1"/>
    <property type="match status" value="1"/>
</dbReference>
<dbReference type="InterPro" id="IPR051835">
    <property type="entry name" value="RAC1-GEF"/>
</dbReference>
<feature type="region of interest" description="Disordered" evidence="8">
    <location>
        <begin position="403"/>
        <end position="489"/>
    </location>
</feature>
<dbReference type="Pfam" id="PF08736">
    <property type="entry name" value="FA"/>
    <property type="match status" value="1"/>
</dbReference>
<dbReference type="SUPFAM" id="SSF47031">
    <property type="entry name" value="Second domain of FERM"/>
    <property type="match status" value="1"/>
</dbReference>
<evidence type="ECO:0000256" key="6">
    <source>
        <dbReference type="ARBA" id="ARBA00077156"/>
    </source>
</evidence>
<dbReference type="InterPro" id="IPR014847">
    <property type="entry name" value="FA"/>
</dbReference>
<dbReference type="Pfam" id="PF00621">
    <property type="entry name" value="RhoGEF"/>
    <property type="match status" value="1"/>
</dbReference>
<evidence type="ECO:0000259" key="10">
    <source>
        <dbReference type="PROSITE" id="PS50010"/>
    </source>
</evidence>
<feature type="coiled-coil region" evidence="7">
    <location>
        <begin position="649"/>
        <end position="676"/>
    </location>
</feature>
<dbReference type="InterPro" id="IPR000798">
    <property type="entry name" value="Ez/rad/moesin-like"/>
</dbReference>
<dbReference type="SMART" id="SM00295">
    <property type="entry name" value="B41"/>
    <property type="match status" value="1"/>
</dbReference>
<evidence type="ECO:0000259" key="9">
    <source>
        <dbReference type="PROSITE" id="PS50003"/>
    </source>
</evidence>
<evidence type="ECO:0000256" key="5">
    <source>
        <dbReference type="ARBA" id="ARBA00069488"/>
    </source>
</evidence>
<dbReference type="InterPro" id="IPR001849">
    <property type="entry name" value="PH_domain"/>
</dbReference>
<dbReference type="GO" id="GO:0008092">
    <property type="term" value="F:cytoskeletal protein binding"/>
    <property type="evidence" value="ECO:0007669"/>
    <property type="project" value="InterPro"/>
</dbReference>
<evidence type="ECO:0000256" key="2">
    <source>
        <dbReference type="ARBA" id="ARBA00022737"/>
    </source>
</evidence>
<dbReference type="Gene3D" id="1.20.80.10">
    <property type="match status" value="1"/>
</dbReference>
<sequence>MGELEGSYRVLQTPATRLGAPFHAGVSTLEPGQGLGGHAAAAGRTYGRGLQVRVVGLDDSQEFHDMETKSLGQTLLSEVFQRGNLIESDYFGLEFQNMQMNWVWLEPIKPIVRQVRRPANTLFRLSVKFFPPDPGQIQEEYTRYLFSLQMKRDLMEGRLLCTENTGALLASHLVQSEIGDYDELADRDYLRLNTLLPYQDKVQDRIMDFHRTHLGQTPAESDFQVLEIARKLEMYGVRFHPASDREGSKINLSVAHMGLQVFQGNTKINTFNWSKIRKLSFKRKRFLIKLHPEVHGPHQDTLEFLMGSRDQCKIFWKNCVEHHSFFRLLDQPLPPTKALLFTRGSSFRYSGRTQKQLVEYIRDSGTKRTPYQRRNSKIRMSARSLAYDTPKLNLSFNDSLRVSGPMGSPSSPLSFQHSLLSSSSLPRSPLQPQQHLTLLGQPPPVLPTLEPRLRSPQTNAATPPSSPRDDPAQTTTVASPSPHCAFQGTVVDSPQLSPFSSKDPLCASPSFQMSTLSLPGHASPPPHSPGSQVGSCTRLEEDDEGRRKRYPADKAYFIAKEILTTERTYLKDLEVVTVWFRSAVIKENAMPEGLMTLLFSNIDPVYEFHRGFLKEVDQRLALWEGRSNAHVKGDYQRIGDEFTGYLQKHDEVLTELEKASKRVKKLETVYKEFELQKVCYLPLNTFLLKPIQRLMHYKLVLERLSRHYPPDHPDHWDCSEALKEVAEMAAQLQSSLIRLENFQKLTELQRDLVGVENLTSPGREFIREGCLYKLTKKGLQQRMFFLFSDMLLYSSKGVTATNQFKVHGQLPLHGMIVEESENEWSVPHCFTIYSAQRTVVVAASSKMEMSKWIEDLNMAINMAKSSHEKSDIFSDTGLGDRSNRSSDEVSVEQESEDDMSSSRSSLDKQAHHRANTTLHVCWHRNTSVSMSDHSMAVEVLLLIVLLLLHPLPPRYLLGQGQRPNTITHVCWYRNQNLSLTDYLRMTQNQLSGYLLRKFKNSNGWQKLWVVFTNFCLFFYKTHQARPQTLCSLLHTQTRLSSQSDDFPLASLPLLGYTVSTPEEADGIHKEYVFKLQFKSHVYFFRAESEYTFERWMEVIRSAAGRMTLLVPRVSAELNRK</sequence>
<reference evidence="12" key="1">
    <citation type="journal article" date="2023" name="Front. Mar. Sci.">
        <title>A new Merluccius polli reference genome to investigate the effects of global change in West African waters.</title>
        <authorList>
            <person name="Mateo J.L."/>
            <person name="Blanco-Fernandez C."/>
            <person name="Garcia-Vazquez E."/>
            <person name="Machado-Schiaffino G."/>
        </authorList>
    </citation>
    <scope>NUCLEOTIDE SEQUENCE</scope>
    <source>
        <strain evidence="12">C29</strain>
        <tissue evidence="12">Fin</tissue>
    </source>
</reference>
<evidence type="ECO:0000256" key="1">
    <source>
        <dbReference type="ARBA" id="ARBA00022658"/>
    </source>
</evidence>
<dbReference type="CDD" id="cd01220">
    <property type="entry name" value="PH1_FARP1-like"/>
    <property type="match status" value="1"/>
</dbReference>
<dbReference type="InterPro" id="IPR035963">
    <property type="entry name" value="FERM_2"/>
</dbReference>
<accession>A0AA47M6K1</accession>
<dbReference type="EMBL" id="JAOPHQ010005699">
    <property type="protein sequence ID" value="KAK0134520.1"/>
    <property type="molecule type" value="Genomic_DNA"/>
</dbReference>
<evidence type="ECO:0000256" key="8">
    <source>
        <dbReference type="SAM" id="MobiDB-lite"/>
    </source>
</evidence>
<dbReference type="AlphaFoldDB" id="A0AA47M6K1"/>
<dbReference type="GO" id="GO:0048468">
    <property type="term" value="P:cell development"/>
    <property type="evidence" value="ECO:0007669"/>
    <property type="project" value="UniProtKB-ARBA"/>
</dbReference>
<dbReference type="InterPro" id="IPR041788">
    <property type="entry name" value="FARP1/FARP2/FRMD7_FERM_C"/>
</dbReference>
<dbReference type="GO" id="GO:0005085">
    <property type="term" value="F:guanyl-nucleotide exchange factor activity"/>
    <property type="evidence" value="ECO:0007669"/>
    <property type="project" value="UniProtKB-KW"/>
</dbReference>
<dbReference type="PANTHER" id="PTHR45858:SF4">
    <property type="entry name" value="FERM, ARHGEF AND PLECKSTRIN DOMAIN-CONTAINING PROTEIN 2"/>
    <property type="match status" value="1"/>
</dbReference>
<dbReference type="InterPro" id="IPR000219">
    <property type="entry name" value="DH_dom"/>
</dbReference>
<dbReference type="SMART" id="SM00325">
    <property type="entry name" value="RhoGEF"/>
    <property type="match status" value="1"/>
</dbReference>
<dbReference type="InterPro" id="IPR029071">
    <property type="entry name" value="Ubiquitin-like_domsf"/>
</dbReference>
<dbReference type="PANTHER" id="PTHR45858">
    <property type="entry name" value="FERM DOMAIN CONTAINING PROTEIN"/>
    <property type="match status" value="1"/>
</dbReference>
<keyword evidence="1" id="KW-0344">Guanine-nucleotide releasing factor</keyword>
<dbReference type="InterPro" id="IPR035899">
    <property type="entry name" value="DBL_dom_sf"/>
</dbReference>
<dbReference type="SUPFAM" id="SSF50729">
    <property type="entry name" value="PH domain-like"/>
    <property type="match status" value="3"/>
</dbReference>
<dbReference type="FunFam" id="1.20.900.10:FF:000020">
    <property type="entry name" value="FERM, RhoGEF and pleckstrin domain-containing protein 2"/>
    <property type="match status" value="1"/>
</dbReference>
<evidence type="ECO:0000256" key="4">
    <source>
        <dbReference type="ARBA" id="ARBA00063142"/>
    </source>
</evidence>
<feature type="compositionally biased region" description="Acidic residues" evidence="8">
    <location>
        <begin position="889"/>
        <end position="899"/>
    </location>
</feature>
<comment type="function">
    <text evidence="3">Functions as a guanine nucleotide exchange factor that activates RAC1. May have relatively low activity. Plays a role in the response to class 3 semaphorins and remodeling of the actin cytoskeleton. Plays a role in TNFSF11-mediated osteoclast differentiation, especially in podosome rearrangement and reorganization of the actin cytoskeleton. Regulates the activation of ITGB3, integrin signaling and cell adhesion.</text>
</comment>
<dbReference type="InterPro" id="IPR018979">
    <property type="entry name" value="FERM_N"/>
</dbReference>
<dbReference type="PROSITE" id="PS50003">
    <property type="entry name" value="PH_DOMAIN"/>
    <property type="match status" value="2"/>
</dbReference>
<dbReference type="Pfam" id="PF00169">
    <property type="entry name" value="PH"/>
    <property type="match status" value="2"/>
</dbReference>
<dbReference type="SMART" id="SM01195">
    <property type="entry name" value="FA"/>
    <property type="match status" value="1"/>
</dbReference>
<dbReference type="SMART" id="SM01196">
    <property type="entry name" value="FERM_C"/>
    <property type="match status" value="1"/>
</dbReference>
<proteinExistence type="predicted"/>
<dbReference type="GO" id="GO:0005829">
    <property type="term" value="C:cytosol"/>
    <property type="evidence" value="ECO:0007669"/>
    <property type="project" value="UniProtKB-ARBA"/>
</dbReference>
<gene>
    <name evidence="12" type="primary">FARP2</name>
    <name evidence="12" type="ORF">N1851_029883</name>
</gene>
<dbReference type="InterPro" id="IPR019749">
    <property type="entry name" value="Band_41_domain"/>
</dbReference>
<dbReference type="PRINTS" id="PR00661">
    <property type="entry name" value="ERMFAMILY"/>
</dbReference>
<feature type="region of interest" description="Disordered" evidence="8">
    <location>
        <begin position="870"/>
        <end position="909"/>
    </location>
</feature>
<dbReference type="InterPro" id="IPR000299">
    <property type="entry name" value="FERM_domain"/>
</dbReference>
<dbReference type="CDD" id="cd14473">
    <property type="entry name" value="FERM_B-lobe"/>
    <property type="match status" value="1"/>
</dbReference>
<dbReference type="GO" id="GO:0007165">
    <property type="term" value="P:signal transduction"/>
    <property type="evidence" value="ECO:0007669"/>
    <property type="project" value="UniProtKB-ARBA"/>
</dbReference>
<dbReference type="PROSITE" id="PS50010">
    <property type="entry name" value="DH_2"/>
    <property type="match status" value="1"/>
</dbReference>
<evidence type="ECO:0000313" key="13">
    <source>
        <dbReference type="Proteomes" id="UP001174136"/>
    </source>
</evidence>
<evidence type="ECO:0000259" key="11">
    <source>
        <dbReference type="PROSITE" id="PS50057"/>
    </source>
</evidence>
<dbReference type="Pfam" id="PF00373">
    <property type="entry name" value="FERM_M"/>
    <property type="match status" value="1"/>
</dbReference>
<evidence type="ECO:0000256" key="7">
    <source>
        <dbReference type="SAM" id="Coils"/>
    </source>
</evidence>
<dbReference type="Proteomes" id="UP001174136">
    <property type="component" value="Unassembled WGS sequence"/>
</dbReference>
<dbReference type="InterPro" id="IPR018980">
    <property type="entry name" value="FERM_PH-like_C"/>
</dbReference>
<dbReference type="Pfam" id="PF09380">
    <property type="entry name" value="FERM_C"/>
    <property type="match status" value="1"/>
</dbReference>
<feature type="domain" description="PH" evidence="9">
    <location>
        <begin position="764"/>
        <end position="861"/>
    </location>
</feature>
<dbReference type="FunFam" id="3.10.20.90:FF:000040">
    <property type="entry name" value="FERM, RhoGEF and pleckstrin domain-containing protein"/>
    <property type="match status" value="1"/>
</dbReference>
<dbReference type="FunFam" id="1.20.80.10:FF:000005">
    <property type="entry name" value="FERM, RhoGEF and pleckstrin domain-containing protein 1"/>
    <property type="match status" value="1"/>
</dbReference>
<dbReference type="SUPFAM" id="SSF48065">
    <property type="entry name" value="DBL homology domain (DH-domain)"/>
    <property type="match status" value="1"/>
</dbReference>
<dbReference type="InterPro" id="IPR011993">
    <property type="entry name" value="PH-like_dom_sf"/>
</dbReference>
<dbReference type="SMART" id="SM00233">
    <property type="entry name" value="PH"/>
    <property type="match status" value="2"/>
</dbReference>
<organism evidence="12 13">
    <name type="scientific">Merluccius polli</name>
    <name type="common">Benguela hake</name>
    <name type="synonym">Merluccius cadenati</name>
    <dbReference type="NCBI Taxonomy" id="89951"/>
    <lineage>
        <taxon>Eukaryota</taxon>
        <taxon>Metazoa</taxon>
        <taxon>Chordata</taxon>
        <taxon>Craniata</taxon>
        <taxon>Vertebrata</taxon>
        <taxon>Euteleostomi</taxon>
        <taxon>Actinopterygii</taxon>
        <taxon>Neopterygii</taxon>
        <taxon>Teleostei</taxon>
        <taxon>Neoteleostei</taxon>
        <taxon>Acanthomorphata</taxon>
        <taxon>Zeiogadaria</taxon>
        <taxon>Gadariae</taxon>
        <taxon>Gadiformes</taxon>
        <taxon>Gadoidei</taxon>
        <taxon>Merlucciidae</taxon>
        <taxon>Merluccius</taxon>
    </lineage>
</organism>
<dbReference type="SUPFAM" id="SSF54236">
    <property type="entry name" value="Ubiquitin-like"/>
    <property type="match status" value="1"/>
</dbReference>
<keyword evidence="7" id="KW-0175">Coiled coil</keyword>
<dbReference type="PROSITE" id="PS00660">
    <property type="entry name" value="FERM_1"/>
    <property type="match status" value="1"/>
</dbReference>
<dbReference type="Pfam" id="PF09379">
    <property type="entry name" value="FERM_N"/>
    <property type="match status" value="1"/>
</dbReference>
<dbReference type="PROSITE" id="PS50057">
    <property type="entry name" value="FERM_3"/>
    <property type="match status" value="1"/>
</dbReference>